<feature type="compositionally biased region" description="Basic residues" evidence="1">
    <location>
        <begin position="122"/>
        <end position="131"/>
    </location>
</feature>
<evidence type="ECO:0000313" key="2">
    <source>
        <dbReference type="EMBL" id="KAF1961791.1"/>
    </source>
</evidence>
<feature type="region of interest" description="Disordered" evidence="1">
    <location>
        <begin position="1"/>
        <end position="34"/>
    </location>
</feature>
<reference evidence="2" key="1">
    <citation type="journal article" date="2020" name="Stud. Mycol.">
        <title>101 Dothideomycetes genomes: a test case for predicting lifestyles and emergence of pathogens.</title>
        <authorList>
            <person name="Haridas S."/>
            <person name="Albert R."/>
            <person name="Binder M."/>
            <person name="Bloem J."/>
            <person name="Labutti K."/>
            <person name="Salamov A."/>
            <person name="Andreopoulos B."/>
            <person name="Baker S."/>
            <person name="Barry K."/>
            <person name="Bills G."/>
            <person name="Bluhm B."/>
            <person name="Cannon C."/>
            <person name="Castanera R."/>
            <person name="Culley D."/>
            <person name="Daum C."/>
            <person name="Ezra D."/>
            <person name="Gonzalez J."/>
            <person name="Henrissat B."/>
            <person name="Kuo A."/>
            <person name="Liang C."/>
            <person name="Lipzen A."/>
            <person name="Lutzoni F."/>
            <person name="Magnuson J."/>
            <person name="Mondo S."/>
            <person name="Nolan M."/>
            <person name="Ohm R."/>
            <person name="Pangilinan J."/>
            <person name="Park H.-J."/>
            <person name="Ramirez L."/>
            <person name="Alfaro M."/>
            <person name="Sun H."/>
            <person name="Tritt A."/>
            <person name="Yoshinaga Y."/>
            <person name="Zwiers L.-H."/>
            <person name="Turgeon B."/>
            <person name="Goodwin S."/>
            <person name="Spatafora J."/>
            <person name="Crous P."/>
            <person name="Grigoriev I."/>
        </authorList>
    </citation>
    <scope>NUCLEOTIDE SEQUENCE</scope>
    <source>
        <strain evidence="2">CBS 675.92</strain>
    </source>
</reference>
<gene>
    <name evidence="2" type="ORF">CC80DRAFT_543158</name>
</gene>
<sequence length="438" mass="49638">MVMADQEDARSPVRKKLQMGSQLDEESPGKRWARVQSTLGRKSQEMLRAWMPPLHRRSIGLFTTLHERTSKLPDLSIAGPAGDDRTATPNPHDAITTAQNTAPFENLPATAGANRRGDRKSSNRRGNLKSRRILQAKTMKKTSPWFQQGTITSLQKANKILMDLRHAICTSEDEVGVMAYCVKNTQETFQLPTIPKDEREKVVFYGFRHGKVNNSQLSSWKYTLPGGVEVESQQRPMNSGWGHRIPTLQRSNCIYDKDKFREIVQDQLTKFLTCTAWLKQGAAGPPDEEKSKDPAPKRELCKNRDVIVTMLGSLFQDEDQCLRHNIDDFLASPKASRQPQKWTDEIWDEMVKDKETGTFEIKAAIGRYYMRSADVLVAMSAAERTTTDTETADVLTYSMPPRSTLSPMPSKASLQNKNGKISRTWRSSSKLQKLRKNH</sequence>
<evidence type="ECO:0000313" key="3">
    <source>
        <dbReference type="Proteomes" id="UP000800035"/>
    </source>
</evidence>
<feature type="region of interest" description="Disordered" evidence="1">
    <location>
        <begin position="399"/>
        <end position="438"/>
    </location>
</feature>
<protein>
    <submittedName>
        <fullName evidence="2">Uncharacterized protein</fullName>
    </submittedName>
</protein>
<organism evidence="2 3">
    <name type="scientific">Byssothecium circinans</name>
    <dbReference type="NCBI Taxonomy" id="147558"/>
    <lineage>
        <taxon>Eukaryota</taxon>
        <taxon>Fungi</taxon>
        <taxon>Dikarya</taxon>
        <taxon>Ascomycota</taxon>
        <taxon>Pezizomycotina</taxon>
        <taxon>Dothideomycetes</taxon>
        <taxon>Pleosporomycetidae</taxon>
        <taxon>Pleosporales</taxon>
        <taxon>Massarineae</taxon>
        <taxon>Massarinaceae</taxon>
        <taxon>Byssothecium</taxon>
    </lineage>
</organism>
<dbReference type="EMBL" id="ML976980">
    <property type="protein sequence ID" value="KAF1961791.1"/>
    <property type="molecule type" value="Genomic_DNA"/>
</dbReference>
<feature type="region of interest" description="Disordered" evidence="1">
    <location>
        <begin position="73"/>
        <end position="131"/>
    </location>
</feature>
<name>A0A6A5UA67_9PLEO</name>
<accession>A0A6A5UA67</accession>
<evidence type="ECO:0000256" key="1">
    <source>
        <dbReference type="SAM" id="MobiDB-lite"/>
    </source>
</evidence>
<dbReference type="AlphaFoldDB" id="A0A6A5UA67"/>
<proteinExistence type="predicted"/>
<dbReference type="Proteomes" id="UP000800035">
    <property type="component" value="Unassembled WGS sequence"/>
</dbReference>
<keyword evidence="3" id="KW-1185">Reference proteome</keyword>
<feature type="compositionally biased region" description="Polar residues" evidence="1">
    <location>
        <begin position="401"/>
        <end position="431"/>
    </location>
</feature>